<dbReference type="PROSITE" id="PS00463">
    <property type="entry name" value="ZN2_CY6_FUNGAL_1"/>
    <property type="match status" value="1"/>
</dbReference>
<name>A0A2S7YC41_BEABA</name>
<evidence type="ECO:0000259" key="3">
    <source>
        <dbReference type="PROSITE" id="PS50048"/>
    </source>
</evidence>
<dbReference type="EMBL" id="JRHA01000004">
    <property type="protein sequence ID" value="PQK13706.1"/>
    <property type="molecule type" value="Genomic_DNA"/>
</dbReference>
<protein>
    <recommendedName>
        <fullName evidence="3">Zn(2)-C6 fungal-type domain-containing protein</fullName>
    </recommendedName>
</protein>
<evidence type="ECO:0000256" key="2">
    <source>
        <dbReference type="ARBA" id="ARBA00023242"/>
    </source>
</evidence>
<dbReference type="OrthoDB" id="3477330at2759"/>
<dbReference type="Proteomes" id="UP000237441">
    <property type="component" value="Unassembled WGS sequence"/>
</dbReference>
<feature type="domain" description="Zn(2)-C6 fungal-type" evidence="3">
    <location>
        <begin position="9"/>
        <end position="37"/>
    </location>
</feature>
<accession>A0A2S7YC41</accession>
<dbReference type="GO" id="GO:0008270">
    <property type="term" value="F:zinc ion binding"/>
    <property type="evidence" value="ECO:0007669"/>
    <property type="project" value="InterPro"/>
</dbReference>
<reference evidence="4 5" key="1">
    <citation type="submission" date="2016-07" db="EMBL/GenBank/DDBJ databases">
        <title>Comparative genomics of the entomopathogenic fungus Beauveria bassiana.</title>
        <authorList>
            <person name="Valero Jimenez C.A."/>
            <person name="Zwaan B.J."/>
            <person name="Van Kan J.A."/>
            <person name="Takken W."/>
            <person name="Debets A.J."/>
            <person name="Schoustra S.E."/>
            <person name="Koenraadt C.J."/>
        </authorList>
    </citation>
    <scope>NUCLEOTIDE SEQUENCE [LARGE SCALE GENOMIC DNA]</scope>
    <source>
        <strain evidence="4 5">ARSEF 8028</strain>
    </source>
</reference>
<dbReference type="PROSITE" id="PS50048">
    <property type="entry name" value="ZN2_CY6_FUNGAL_2"/>
    <property type="match status" value="1"/>
</dbReference>
<dbReference type="InterPro" id="IPR001138">
    <property type="entry name" value="Zn2Cys6_DnaBD"/>
</dbReference>
<dbReference type="PANTHER" id="PTHR37534:SF46">
    <property type="entry name" value="ZN(II)2CYS6 TRANSCRIPTION FACTOR (EUROFUNG)"/>
    <property type="match status" value="1"/>
</dbReference>
<dbReference type="InterPro" id="IPR036864">
    <property type="entry name" value="Zn2-C6_fun-type_DNA-bd_sf"/>
</dbReference>
<dbReference type="Pfam" id="PF00172">
    <property type="entry name" value="Zn_clus"/>
    <property type="match status" value="1"/>
</dbReference>
<dbReference type="GO" id="GO:0000981">
    <property type="term" value="F:DNA-binding transcription factor activity, RNA polymerase II-specific"/>
    <property type="evidence" value="ECO:0007669"/>
    <property type="project" value="InterPro"/>
</dbReference>
<evidence type="ECO:0000313" key="4">
    <source>
        <dbReference type="EMBL" id="PQK13706.1"/>
    </source>
</evidence>
<dbReference type="GO" id="GO:0005634">
    <property type="term" value="C:nucleus"/>
    <property type="evidence" value="ECO:0007669"/>
    <property type="project" value="UniProtKB-SubCell"/>
</dbReference>
<dbReference type="Pfam" id="PF11951">
    <property type="entry name" value="Fungal_trans_2"/>
    <property type="match status" value="1"/>
</dbReference>
<dbReference type="Gene3D" id="4.10.240.10">
    <property type="entry name" value="Zn(2)-C6 fungal-type DNA-binding domain"/>
    <property type="match status" value="1"/>
</dbReference>
<comment type="subcellular location">
    <subcellularLocation>
        <location evidence="1">Nucleus</location>
    </subcellularLocation>
</comment>
<comment type="caution">
    <text evidence="4">The sequence shown here is derived from an EMBL/GenBank/DDBJ whole genome shotgun (WGS) entry which is preliminary data.</text>
</comment>
<sequence length="633" mass="70935">MKRNRSLTGCATCRQRHLKCDETRPACRVCRSFGVACPGYRPRLQWINEGARRPRGPDDATSRRALFAEPHQKAMAQMLATSLGRFSVGKALDGLDMESAESTVTMQPAALAKDRFHGPFGILYTIARPDGRSSPADEGQRSILQLGDSTSEPIYASATPWPVYGSPTSGSLALLFSSELMQSLLGYFKSDVVSFSFAARHDASICPWQNIHLPAAEKTCTQLIRRSSTTPTGLSLLYSVLASTCFHLASRDVASADRWTDLGERYKQEARQHLEVAIQEEILLLTRTNYEELLMALLSTTMLEILCAEYNEAEHLLLEAEYLIRTRGLPASLKSLQLRTLHHVYTHLRVLTESTCGCILRNICPQKPGSRSSLVTEESRHQLRSFRVADQSTESDLRMSVEKSAAAAHDDIHLEVMGDWQDSLFPQLYGLPESLLGLLSQTIRLANEQELLQRDANVDVSMIANLCRRTKVLEHNILSWKMPCENLQSHNVQNPAESPPATNLGGQVIPRLTTTFRHAVTLFYYRRVQNINGLMLQNVVQKVLESMSLEDGPHEAAQMLWPAFLASCEAIEPPLREGLGGWLRQMGNKTRIPTFKIVSELAEKVWILREEKQDYTLGWFDVTSLERCPIVAL</sequence>
<dbReference type="SUPFAM" id="SSF57701">
    <property type="entry name" value="Zn2/Cys6 DNA-binding domain"/>
    <property type="match status" value="1"/>
</dbReference>
<gene>
    <name evidence="4" type="ORF">BB8028_0004g06370</name>
</gene>
<dbReference type="AlphaFoldDB" id="A0A2S7YC41"/>
<evidence type="ECO:0000256" key="1">
    <source>
        <dbReference type="ARBA" id="ARBA00004123"/>
    </source>
</evidence>
<dbReference type="InterPro" id="IPR021858">
    <property type="entry name" value="Fun_TF"/>
</dbReference>
<proteinExistence type="predicted"/>
<organism evidence="4 5">
    <name type="scientific">Beauveria bassiana</name>
    <name type="common">White muscardine disease fungus</name>
    <name type="synonym">Tritirachium shiotae</name>
    <dbReference type="NCBI Taxonomy" id="176275"/>
    <lineage>
        <taxon>Eukaryota</taxon>
        <taxon>Fungi</taxon>
        <taxon>Dikarya</taxon>
        <taxon>Ascomycota</taxon>
        <taxon>Pezizomycotina</taxon>
        <taxon>Sordariomycetes</taxon>
        <taxon>Hypocreomycetidae</taxon>
        <taxon>Hypocreales</taxon>
        <taxon>Cordycipitaceae</taxon>
        <taxon>Beauveria</taxon>
    </lineage>
</organism>
<dbReference type="CDD" id="cd00067">
    <property type="entry name" value="GAL4"/>
    <property type="match status" value="1"/>
</dbReference>
<dbReference type="PANTHER" id="PTHR37534">
    <property type="entry name" value="TRANSCRIPTIONAL ACTIVATOR PROTEIN UGA3"/>
    <property type="match status" value="1"/>
</dbReference>
<evidence type="ECO:0000313" key="5">
    <source>
        <dbReference type="Proteomes" id="UP000237441"/>
    </source>
</evidence>
<dbReference type="SMART" id="SM00066">
    <property type="entry name" value="GAL4"/>
    <property type="match status" value="1"/>
</dbReference>
<keyword evidence="2" id="KW-0539">Nucleus</keyword>